<evidence type="ECO:0000313" key="4">
    <source>
        <dbReference type="EMBL" id="KAK9843522.1"/>
    </source>
</evidence>
<gene>
    <name evidence="4" type="ORF">WJX81_007061</name>
</gene>
<reference evidence="4 5" key="1">
    <citation type="journal article" date="2024" name="Nat. Commun.">
        <title>Phylogenomics reveals the evolutionary origins of lichenization in chlorophyte algae.</title>
        <authorList>
            <person name="Puginier C."/>
            <person name="Libourel C."/>
            <person name="Otte J."/>
            <person name="Skaloud P."/>
            <person name="Haon M."/>
            <person name="Grisel S."/>
            <person name="Petersen M."/>
            <person name="Berrin J.G."/>
            <person name="Delaux P.M."/>
            <person name="Dal Grande F."/>
            <person name="Keller J."/>
        </authorList>
    </citation>
    <scope>NUCLEOTIDE SEQUENCE [LARGE SCALE GENOMIC DNA]</scope>
    <source>
        <strain evidence="4 5">SAG 245.80</strain>
    </source>
</reference>
<sequence>MISTSFTRTFGVAVPIIGAPMAGVSGGALAAAVARAGGLGFLGSAFSDAAWIESEYKKAKELLEPGADAAHSALGVSFVNFTMPGGAAAMDAALALKPSAVWLSFGDFKPLGERVKAAGIKLVCQVQTIEQAAAVVPLGADAVVAQGGDSGGHGRKGGASTLCLLAEVIDAVAAACAHHGLPQIPVLAAGGICDGRQVAAVLALGADGAVLGTRLVATPESTLVDAKKALYVRASDASEGGATLRTRVYDDLGPLPWPQDVDGRALRNRMSALHPDGVPEAERNALRAELQAAAERGDTSVTQVWSGGAVGLIKSVDEPAEALVSRIADEAAVVAELEKLLGEQKIQSSNTRRA</sequence>
<evidence type="ECO:0000256" key="2">
    <source>
        <dbReference type="ARBA" id="ARBA00022643"/>
    </source>
</evidence>
<dbReference type="Gene3D" id="3.20.20.70">
    <property type="entry name" value="Aldolase class I"/>
    <property type="match status" value="1"/>
</dbReference>
<evidence type="ECO:0008006" key="6">
    <source>
        <dbReference type="Google" id="ProtNLM"/>
    </source>
</evidence>
<dbReference type="EMBL" id="JALJOU010000006">
    <property type="protein sequence ID" value="KAK9843522.1"/>
    <property type="molecule type" value="Genomic_DNA"/>
</dbReference>
<dbReference type="PANTHER" id="PTHR32332">
    <property type="entry name" value="2-NITROPROPANE DIOXYGENASE"/>
    <property type="match status" value="1"/>
</dbReference>
<accession>A0AAW1SC06</accession>
<dbReference type="GO" id="GO:0018580">
    <property type="term" value="F:nitronate monooxygenase activity"/>
    <property type="evidence" value="ECO:0007669"/>
    <property type="project" value="InterPro"/>
</dbReference>
<dbReference type="SUPFAM" id="SSF51412">
    <property type="entry name" value="Inosine monophosphate dehydrogenase (IMPDH)"/>
    <property type="match status" value="1"/>
</dbReference>
<keyword evidence="2" id="KW-0288">FMN</keyword>
<evidence type="ECO:0000313" key="5">
    <source>
        <dbReference type="Proteomes" id="UP001445335"/>
    </source>
</evidence>
<comment type="caution">
    <text evidence="4">The sequence shown here is derived from an EMBL/GenBank/DDBJ whole genome shotgun (WGS) entry which is preliminary data.</text>
</comment>
<keyword evidence="3" id="KW-0560">Oxidoreductase</keyword>
<keyword evidence="1" id="KW-0285">Flavoprotein</keyword>
<evidence type="ECO:0000256" key="1">
    <source>
        <dbReference type="ARBA" id="ARBA00022630"/>
    </source>
</evidence>
<dbReference type="AlphaFoldDB" id="A0AAW1SC06"/>
<proteinExistence type="predicted"/>
<organism evidence="4 5">
    <name type="scientific">Elliptochloris bilobata</name>
    <dbReference type="NCBI Taxonomy" id="381761"/>
    <lineage>
        <taxon>Eukaryota</taxon>
        <taxon>Viridiplantae</taxon>
        <taxon>Chlorophyta</taxon>
        <taxon>core chlorophytes</taxon>
        <taxon>Trebouxiophyceae</taxon>
        <taxon>Trebouxiophyceae incertae sedis</taxon>
        <taxon>Elliptochloris clade</taxon>
        <taxon>Elliptochloris</taxon>
    </lineage>
</organism>
<protein>
    <recommendedName>
        <fullName evidence="6">Nitronate monooxygenase domain-containing protein</fullName>
    </recommendedName>
</protein>
<keyword evidence="5" id="KW-1185">Reference proteome</keyword>
<dbReference type="Pfam" id="PF03060">
    <property type="entry name" value="NMO"/>
    <property type="match status" value="2"/>
</dbReference>
<dbReference type="InterPro" id="IPR013785">
    <property type="entry name" value="Aldolase_TIM"/>
</dbReference>
<name>A0AAW1SC06_9CHLO</name>
<dbReference type="PANTHER" id="PTHR32332:SF31">
    <property type="entry name" value="2-NITROPROPANE DIOXYGENASE FAMILY, PUTATIVE (AFU_ORTHOLOGUE AFUA_2G09850)-RELATED"/>
    <property type="match status" value="1"/>
</dbReference>
<dbReference type="CDD" id="cd04730">
    <property type="entry name" value="NPD_like"/>
    <property type="match status" value="1"/>
</dbReference>
<dbReference type="InterPro" id="IPR004136">
    <property type="entry name" value="NMO"/>
</dbReference>
<evidence type="ECO:0000256" key="3">
    <source>
        <dbReference type="ARBA" id="ARBA00023002"/>
    </source>
</evidence>
<dbReference type="Proteomes" id="UP001445335">
    <property type="component" value="Unassembled WGS sequence"/>
</dbReference>